<keyword evidence="3 18" id="KW-0575">Peroxidase</keyword>
<keyword evidence="9 17" id="KW-1015">Disulfide bond</keyword>
<dbReference type="PRINTS" id="PR00458">
    <property type="entry name" value="PEROXIDASE"/>
</dbReference>
<comment type="similarity">
    <text evidence="18">Belongs to the peroxidase family. Classical plant (class III) peroxidase subfamily.</text>
</comment>
<evidence type="ECO:0000256" key="7">
    <source>
        <dbReference type="ARBA" id="ARBA00023002"/>
    </source>
</evidence>
<comment type="function">
    <text evidence="18">Removal of H(2)O(2), oxidation of toxic reductants, biosynthesis and degradation of lignin, suberization, auxin catabolism, response to environmental stresses such as wounding, pathogen attack and oxidative stress.</text>
</comment>
<dbReference type="PRINTS" id="PR00461">
    <property type="entry name" value="PLPEROXIDASE"/>
</dbReference>
<keyword evidence="10" id="KW-0325">Glycoprotein</keyword>
<comment type="similarity">
    <text evidence="2">Belongs to the peroxidase family. Ascorbate peroxidase subfamily.</text>
</comment>
<dbReference type="InterPro" id="IPR000823">
    <property type="entry name" value="Peroxidase_pln"/>
</dbReference>
<dbReference type="GO" id="GO:0046872">
    <property type="term" value="F:metal ion binding"/>
    <property type="evidence" value="ECO:0007669"/>
    <property type="project" value="UniProtKB-UniRule"/>
</dbReference>
<evidence type="ECO:0000256" key="16">
    <source>
        <dbReference type="PIRSR" id="PIRSR600823-4"/>
    </source>
</evidence>
<gene>
    <name evidence="20" type="ORF">MA16_Dca024779</name>
</gene>
<feature type="chain" id="PRO_5013987953" description="Peroxidase" evidence="18">
    <location>
        <begin position="28"/>
        <end position="355"/>
    </location>
</feature>
<dbReference type="FunFam" id="1.10.520.10:FF:000001">
    <property type="entry name" value="Peroxidase"/>
    <property type="match status" value="1"/>
</dbReference>
<evidence type="ECO:0000256" key="3">
    <source>
        <dbReference type="ARBA" id="ARBA00022559"/>
    </source>
</evidence>
<dbReference type="GO" id="GO:0006979">
    <property type="term" value="P:response to oxidative stress"/>
    <property type="evidence" value="ECO:0007669"/>
    <property type="project" value="UniProtKB-UniRule"/>
</dbReference>
<dbReference type="PROSITE" id="PS00435">
    <property type="entry name" value="PEROXIDASE_1"/>
    <property type="match status" value="1"/>
</dbReference>
<comment type="cofactor">
    <cofactor evidence="15 18">
        <name>heme b</name>
        <dbReference type="ChEBI" id="CHEBI:60344"/>
    </cofactor>
    <text evidence="15 18">Binds 1 heme b (iron(II)-protoporphyrin IX) group per subunit.</text>
</comment>
<dbReference type="STRING" id="906689.A0A2I0WWR7"/>
<evidence type="ECO:0000256" key="2">
    <source>
        <dbReference type="ARBA" id="ARBA00006873"/>
    </source>
</evidence>
<dbReference type="GO" id="GO:0042744">
    <property type="term" value="P:hydrogen peroxide catabolic process"/>
    <property type="evidence" value="ECO:0007669"/>
    <property type="project" value="UniProtKB-KW"/>
</dbReference>
<feature type="domain" description="Plant heme peroxidase family profile" evidence="19">
    <location>
        <begin position="28"/>
        <end position="330"/>
    </location>
</feature>
<evidence type="ECO:0000256" key="12">
    <source>
        <dbReference type="ARBA" id="ARBA00023324"/>
    </source>
</evidence>
<keyword evidence="4 18" id="KW-0349">Heme</keyword>
<feature type="binding site" evidence="15">
    <location>
        <position position="91"/>
    </location>
    <ligand>
        <name>Ca(2+)</name>
        <dbReference type="ChEBI" id="CHEBI:29108"/>
        <label>1</label>
    </ligand>
</feature>
<dbReference type="PROSITE" id="PS00436">
    <property type="entry name" value="PEROXIDASE_2"/>
    <property type="match status" value="1"/>
</dbReference>
<feature type="signal peptide" evidence="18">
    <location>
        <begin position="1"/>
        <end position="27"/>
    </location>
</feature>
<dbReference type="Proteomes" id="UP000233837">
    <property type="component" value="Unassembled WGS sequence"/>
</dbReference>
<dbReference type="SUPFAM" id="SSF48113">
    <property type="entry name" value="Heme-dependent peroxidases"/>
    <property type="match status" value="1"/>
</dbReference>
<sequence>MSMVSLMKLLSLFLLVVLLTPPPAVQGQLKIGFYNKTCSTAESLVQQTVASAFANNSGVAAGLIRLFFHDCFVRGCDGSVLIDSTANNTAEKDAPPNNPSLHGFEVIDAAKSAVEAKCPNTVSCADIIAFAARDSSALTGNISYQIPSGRRDGNISLSSEASANLPSPLSNASTLIKAFAAKNLTVDELVTLSGAHSIGVSHCSSFRNRIYNFSSTSQVDPTLSAAYATLLRLACPFNTSQSGNTTVALDLITPSALDNAYYKGVQLTLGLFTSDQALLTQANLSTAVNDNANNASGWATKFGRAMVQMGTTEVKTGTQGEIRKNCRVVNSANLGSIIGVDVKEEEEDESLMASM</sequence>
<dbReference type="InterPro" id="IPR002016">
    <property type="entry name" value="Haem_peroxidase"/>
</dbReference>
<evidence type="ECO:0000256" key="18">
    <source>
        <dbReference type="RuleBase" id="RU362060"/>
    </source>
</evidence>
<keyword evidence="18" id="KW-0964">Secreted</keyword>
<reference evidence="20 21" key="1">
    <citation type="journal article" date="2016" name="Sci. Rep.">
        <title>The Dendrobium catenatum Lindl. genome sequence provides insights into polysaccharide synthase, floral development and adaptive evolution.</title>
        <authorList>
            <person name="Zhang G.Q."/>
            <person name="Xu Q."/>
            <person name="Bian C."/>
            <person name="Tsai W.C."/>
            <person name="Yeh C.M."/>
            <person name="Liu K.W."/>
            <person name="Yoshida K."/>
            <person name="Zhang L.S."/>
            <person name="Chang S.B."/>
            <person name="Chen F."/>
            <person name="Shi Y."/>
            <person name="Su Y.Y."/>
            <person name="Zhang Y.Q."/>
            <person name="Chen L.J."/>
            <person name="Yin Y."/>
            <person name="Lin M."/>
            <person name="Huang H."/>
            <person name="Deng H."/>
            <person name="Wang Z.W."/>
            <person name="Zhu S.L."/>
            <person name="Zhao X."/>
            <person name="Deng C."/>
            <person name="Niu S.C."/>
            <person name="Huang J."/>
            <person name="Wang M."/>
            <person name="Liu G.H."/>
            <person name="Yang H.J."/>
            <person name="Xiao X.J."/>
            <person name="Hsiao Y.Y."/>
            <person name="Wu W.L."/>
            <person name="Chen Y.Y."/>
            <person name="Mitsuda N."/>
            <person name="Ohme-Takagi M."/>
            <person name="Luo Y.B."/>
            <person name="Van de Peer Y."/>
            <person name="Liu Z.J."/>
        </authorList>
    </citation>
    <scope>NUCLEOTIDE SEQUENCE [LARGE SCALE GENOMIC DNA]</scope>
    <source>
        <tissue evidence="20">The whole plant</tissue>
    </source>
</reference>
<dbReference type="InterPro" id="IPR033905">
    <property type="entry name" value="Secretory_peroxidase"/>
</dbReference>
<protein>
    <recommendedName>
        <fullName evidence="18">Peroxidase</fullName>
        <ecNumber evidence="18">1.11.1.7</ecNumber>
    </recommendedName>
</protein>
<evidence type="ECO:0000256" key="1">
    <source>
        <dbReference type="ARBA" id="ARBA00000189"/>
    </source>
</evidence>
<evidence type="ECO:0000256" key="17">
    <source>
        <dbReference type="PIRSR" id="PIRSR600823-5"/>
    </source>
</evidence>
<dbReference type="OrthoDB" id="2113341at2759"/>
<dbReference type="Gene3D" id="1.10.420.10">
    <property type="entry name" value="Peroxidase, domain 2"/>
    <property type="match status" value="1"/>
</dbReference>
<dbReference type="InterPro" id="IPR019794">
    <property type="entry name" value="Peroxidases_AS"/>
</dbReference>
<dbReference type="InterPro" id="IPR019793">
    <property type="entry name" value="Peroxidases_heam-ligand_BS"/>
</dbReference>
<dbReference type="PANTHER" id="PTHR31517:SF84">
    <property type="entry name" value="PEROXIDASE"/>
    <property type="match status" value="1"/>
</dbReference>
<evidence type="ECO:0000256" key="15">
    <source>
        <dbReference type="PIRSR" id="PIRSR600823-3"/>
    </source>
</evidence>
<comment type="cofactor">
    <cofactor evidence="15 18">
        <name>Ca(2+)</name>
        <dbReference type="ChEBI" id="CHEBI:29108"/>
    </cofactor>
    <text evidence="15 18">Binds 2 calcium ions per subunit.</text>
</comment>
<dbReference type="AlphaFoldDB" id="A0A2I0WWR7"/>
<keyword evidence="21" id="KW-1185">Reference proteome</keyword>
<feature type="binding site" evidence="14">
    <location>
        <position position="166"/>
    </location>
    <ligand>
        <name>substrate</name>
    </ligand>
</feature>
<dbReference type="EMBL" id="KZ502373">
    <property type="protein sequence ID" value="PKU80109.1"/>
    <property type="molecule type" value="Genomic_DNA"/>
</dbReference>
<reference evidence="20 21" key="2">
    <citation type="journal article" date="2017" name="Nature">
        <title>The Apostasia genome and the evolution of orchids.</title>
        <authorList>
            <person name="Zhang G.Q."/>
            <person name="Liu K.W."/>
            <person name="Li Z."/>
            <person name="Lohaus R."/>
            <person name="Hsiao Y.Y."/>
            <person name="Niu S.C."/>
            <person name="Wang J.Y."/>
            <person name="Lin Y.C."/>
            <person name="Xu Q."/>
            <person name="Chen L.J."/>
            <person name="Yoshida K."/>
            <person name="Fujiwara S."/>
            <person name="Wang Z.W."/>
            <person name="Zhang Y.Q."/>
            <person name="Mitsuda N."/>
            <person name="Wang M."/>
            <person name="Liu G.H."/>
            <person name="Pecoraro L."/>
            <person name="Huang H.X."/>
            <person name="Xiao X.J."/>
            <person name="Lin M."/>
            <person name="Wu X.Y."/>
            <person name="Wu W.L."/>
            <person name="Chen Y.Y."/>
            <person name="Chang S.B."/>
            <person name="Sakamoto S."/>
            <person name="Ohme-Takagi M."/>
            <person name="Yagi M."/>
            <person name="Zeng S.J."/>
            <person name="Shen C.Y."/>
            <person name="Yeh C.M."/>
            <person name="Luo Y.B."/>
            <person name="Tsai W.C."/>
            <person name="Van de Peer Y."/>
            <person name="Liu Z.J."/>
        </authorList>
    </citation>
    <scope>NUCLEOTIDE SEQUENCE [LARGE SCALE GENOMIC DNA]</scope>
    <source>
        <tissue evidence="20">The whole plant</tissue>
    </source>
</reference>
<evidence type="ECO:0000256" key="6">
    <source>
        <dbReference type="ARBA" id="ARBA00022837"/>
    </source>
</evidence>
<evidence type="ECO:0000256" key="5">
    <source>
        <dbReference type="ARBA" id="ARBA00022723"/>
    </source>
</evidence>
<dbReference type="Pfam" id="PF00141">
    <property type="entry name" value="peroxidase"/>
    <property type="match status" value="1"/>
</dbReference>
<keyword evidence="6 15" id="KW-0106">Calcium</keyword>
<dbReference type="Gene3D" id="1.10.520.10">
    <property type="match status" value="1"/>
</dbReference>
<name>A0A2I0WWR7_9ASPA</name>
<feature type="binding site" evidence="15">
    <location>
        <position position="258"/>
    </location>
    <ligand>
        <name>Ca(2+)</name>
        <dbReference type="ChEBI" id="CHEBI:29108"/>
        <label>2</label>
    </ligand>
</feature>
<feature type="binding site" evidence="15">
    <location>
        <position position="70"/>
    </location>
    <ligand>
        <name>Ca(2+)</name>
        <dbReference type="ChEBI" id="CHEBI:29108"/>
        <label>1</label>
    </ligand>
</feature>
<feature type="disulfide bond" evidence="17">
    <location>
        <begin position="71"/>
        <end position="76"/>
    </location>
</feature>
<keyword evidence="5 15" id="KW-0479">Metal-binding</keyword>
<feature type="active site" description="Proton acceptor" evidence="13">
    <location>
        <position position="69"/>
    </location>
</feature>
<evidence type="ECO:0000313" key="20">
    <source>
        <dbReference type="EMBL" id="PKU80109.1"/>
    </source>
</evidence>
<evidence type="ECO:0000256" key="10">
    <source>
        <dbReference type="ARBA" id="ARBA00023180"/>
    </source>
</evidence>
<dbReference type="FunFam" id="1.10.420.10:FF:000001">
    <property type="entry name" value="Peroxidase"/>
    <property type="match status" value="1"/>
</dbReference>
<feature type="binding site" evidence="15">
    <location>
        <position position="75"/>
    </location>
    <ligand>
        <name>Ca(2+)</name>
        <dbReference type="ChEBI" id="CHEBI:29108"/>
        <label>1</label>
    </ligand>
</feature>
<keyword evidence="8 15" id="KW-0408">Iron</keyword>
<evidence type="ECO:0000313" key="21">
    <source>
        <dbReference type="Proteomes" id="UP000233837"/>
    </source>
</evidence>
<comment type="catalytic activity">
    <reaction evidence="1 18">
        <text>2 a phenolic donor + H2O2 = 2 a phenolic radical donor + 2 H2O</text>
        <dbReference type="Rhea" id="RHEA:56136"/>
        <dbReference type="ChEBI" id="CHEBI:15377"/>
        <dbReference type="ChEBI" id="CHEBI:16240"/>
        <dbReference type="ChEBI" id="CHEBI:139520"/>
        <dbReference type="ChEBI" id="CHEBI:139521"/>
        <dbReference type="EC" id="1.11.1.7"/>
    </reaction>
</comment>
<feature type="binding site" evidence="15">
    <location>
        <position position="77"/>
    </location>
    <ligand>
        <name>Ca(2+)</name>
        <dbReference type="ChEBI" id="CHEBI:29108"/>
        <label>1</label>
    </ligand>
</feature>
<evidence type="ECO:0000256" key="4">
    <source>
        <dbReference type="ARBA" id="ARBA00022617"/>
    </source>
</evidence>
<comment type="subcellular location">
    <subcellularLocation>
        <location evidence="18">Secreted</location>
    </subcellularLocation>
</comment>
<proteinExistence type="inferred from homology"/>
<keyword evidence="7 18" id="KW-0560">Oxidoreductase</keyword>
<dbReference type="EC" id="1.11.1.7" evidence="18"/>
<dbReference type="InterPro" id="IPR010255">
    <property type="entry name" value="Haem_peroxidase_sf"/>
</dbReference>
<evidence type="ECO:0000256" key="9">
    <source>
        <dbReference type="ARBA" id="ARBA00023157"/>
    </source>
</evidence>
<feature type="binding site" evidence="15">
    <location>
        <position position="79"/>
    </location>
    <ligand>
        <name>Ca(2+)</name>
        <dbReference type="ChEBI" id="CHEBI:29108"/>
        <label>1</label>
    </ligand>
</feature>
<dbReference type="PANTHER" id="PTHR31517">
    <property type="match status" value="1"/>
</dbReference>
<keyword evidence="18" id="KW-0732">Signal</keyword>
<dbReference type="GO" id="GO:0005576">
    <property type="term" value="C:extracellular region"/>
    <property type="evidence" value="ECO:0007669"/>
    <property type="project" value="UniProtKB-SubCell"/>
</dbReference>
<feature type="binding site" evidence="15">
    <location>
        <position position="250"/>
    </location>
    <ligand>
        <name>Ca(2+)</name>
        <dbReference type="ChEBI" id="CHEBI:29108"/>
        <label>2</label>
    </ligand>
</feature>
<evidence type="ECO:0000256" key="14">
    <source>
        <dbReference type="PIRSR" id="PIRSR600823-2"/>
    </source>
</evidence>
<evidence type="ECO:0000259" key="19">
    <source>
        <dbReference type="PROSITE" id="PS50873"/>
    </source>
</evidence>
<dbReference type="GO" id="GO:0020037">
    <property type="term" value="F:heme binding"/>
    <property type="evidence" value="ECO:0007669"/>
    <property type="project" value="UniProtKB-UniRule"/>
</dbReference>
<feature type="disulfide bond" evidence="17">
    <location>
        <begin position="203"/>
        <end position="235"/>
    </location>
</feature>
<evidence type="ECO:0000256" key="13">
    <source>
        <dbReference type="PIRSR" id="PIRSR600823-1"/>
    </source>
</evidence>
<dbReference type="GO" id="GO:0140825">
    <property type="term" value="F:lactoperoxidase activity"/>
    <property type="evidence" value="ECO:0007669"/>
    <property type="project" value="UniProtKB-EC"/>
</dbReference>
<keyword evidence="11" id="KW-0873">Pyrrolidone carboxylic acid</keyword>
<evidence type="ECO:0000256" key="8">
    <source>
        <dbReference type="ARBA" id="ARBA00023004"/>
    </source>
</evidence>
<evidence type="ECO:0000256" key="11">
    <source>
        <dbReference type="ARBA" id="ARBA00023283"/>
    </source>
</evidence>
<feature type="disulfide bond" evidence="17">
    <location>
        <begin position="38"/>
        <end position="118"/>
    </location>
</feature>
<dbReference type="PROSITE" id="PS50873">
    <property type="entry name" value="PEROXIDASE_4"/>
    <property type="match status" value="1"/>
</dbReference>
<feature type="binding site" evidence="15">
    <location>
        <position position="253"/>
    </location>
    <ligand>
        <name>Ca(2+)</name>
        <dbReference type="ChEBI" id="CHEBI:29108"/>
        <label>2</label>
    </ligand>
</feature>
<feature type="binding site" description="axial binding residue" evidence="15">
    <location>
        <position position="196"/>
    </location>
    <ligand>
        <name>heme b</name>
        <dbReference type="ChEBI" id="CHEBI:60344"/>
    </ligand>
    <ligandPart>
        <name>Fe</name>
        <dbReference type="ChEBI" id="CHEBI:18248"/>
    </ligandPart>
</feature>
<keyword evidence="12 18" id="KW-0376">Hydrogen peroxide</keyword>
<feature type="disulfide bond" evidence="17">
    <location>
        <begin position="124"/>
        <end position="326"/>
    </location>
</feature>
<accession>A0A2I0WWR7</accession>
<feature type="binding site" evidence="15">
    <location>
        <position position="73"/>
    </location>
    <ligand>
        <name>Ca(2+)</name>
        <dbReference type="ChEBI" id="CHEBI:29108"/>
        <label>1</label>
    </ligand>
</feature>
<feature type="site" description="Transition state stabilizer" evidence="16">
    <location>
        <position position="65"/>
    </location>
</feature>
<dbReference type="CDD" id="cd00693">
    <property type="entry name" value="secretory_peroxidase"/>
    <property type="match status" value="1"/>
</dbReference>
<organism evidence="20 21">
    <name type="scientific">Dendrobium catenatum</name>
    <dbReference type="NCBI Taxonomy" id="906689"/>
    <lineage>
        <taxon>Eukaryota</taxon>
        <taxon>Viridiplantae</taxon>
        <taxon>Streptophyta</taxon>
        <taxon>Embryophyta</taxon>
        <taxon>Tracheophyta</taxon>
        <taxon>Spermatophyta</taxon>
        <taxon>Magnoliopsida</taxon>
        <taxon>Liliopsida</taxon>
        <taxon>Asparagales</taxon>
        <taxon>Orchidaceae</taxon>
        <taxon>Epidendroideae</taxon>
        <taxon>Malaxideae</taxon>
        <taxon>Dendrobiinae</taxon>
        <taxon>Dendrobium</taxon>
    </lineage>
</organism>